<sequence length="103" mass="12083">MKHLPVHLAVEALMAGAVQFRWMYPIERYFSTLNKYVCNRARAERSISKGYPTEECPNFCSRYLNKNYDVELLRLVQIVLYLVKRFSLTGFLGLKHIVTYSTT</sequence>
<dbReference type="PANTHER" id="PTHR48258:SF3">
    <property type="entry name" value="FK506-BINDING PROTEIN 4-LIKE ISOFORM X1"/>
    <property type="match status" value="1"/>
</dbReference>
<gene>
    <name evidence="2" type="ORF">ACH5RR_027409</name>
</gene>
<proteinExistence type="predicted"/>
<dbReference type="InterPro" id="IPR025452">
    <property type="entry name" value="DUF4218"/>
</dbReference>
<dbReference type="Proteomes" id="UP001630127">
    <property type="component" value="Unassembled WGS sequence"/>
</dbReference>
<dbReference type="AlphaFoldDB" id="A0ABD2Z5C8"/>
<accession>A0ABD2Z5C8</accession>
<name>A0ABD2Z5C8_9GENT</name>
<comment type="caution">
    <text evidence="2">The sequence shown here is derived from an EMBL/GenBank/DDBJ whole genome shotgun (WGS) entry which is preliminary data.</text>
</comment>
<feature type="domain" description="DUF4218" evidence="1">
    <location>
        <begin position="1"/>
        <end position="66"/>
    </location>
</feature>
<protein>
    <recommendedName>
        <fullName evidence="1">DUF4218 domain-containing protein</fullName>
    </recommendedName>
</protein>
<keyword evidence="3" id="KW-1185">Reference proteome</keyword>
<evidence type="ECO:0000259" key="1">
    <source>
        <dbReference type="Pfam" id="PF13960"/>
    </source>
</evidence>
<organism evidence="2 3">
    <name type="scientific">Cinchona calisaya</name>
    <dbReference type="NCBI Taxonomy" id="153742"/>
    <lineage>
        <taxon>Eukaryota</taxon>
        <taxon>Viridiplantae</taxon>
        <taxon>Streptophyta</taxon>
        <taxon>Embryophyta</taxon>
        <taxon>Tracheophyta</taxon>
        <taxon>Spermatophyta</taxon>
        <taxon>Magnoliopsida</taxon>
        <taxon>eudicotyledons</taxon>
        <taxon>Gunneridae</taxon>
        <taxon>Pentapetalae</taxon>
        <taxon>asterids</taxon>
        <taxon>lamiids</taxon>
        <taxon>Gentianales</taxon>
        <taxon>Rubiaceae</taxon>
        <taxon>Cinchonoideae</taxon>
        <taxon>Cinchoneae</taxon>
        <taxon>Cinchona</taxon>
    </lineage>
</organism>
<dbReference type="Pfam" id="PF13960">
    <property type="entry name" value="DUF4218"/>
    <property type="match status" value="1"/>
</dbReference>
<dbReference type="EMBL" id="JBJUIK010000011">
    <property type="protein sequence ID" value="KAL3514692.1"/>
    <property type="molecule type" value="Genomic_DNA"/>
</dbReference>
<evidence type="ECO:0000313" key="2">
    <source>
        <dbReference type="EMBL" id="KAL3514692.1"/>
    </source>
</evidence>
<reference evidence="2 3" key="1">
    <citation type="submission" date="2024-11" db="EMBL/GenBank/DDBJ databases">
        <title>A near-complete genome assembly of Cinchona calisaya.</title>
        <authorList>
            <person name="Lian D.C."/>
            <person name="Zhao X.W."/>
            <person name="Wei L."/>
        </authorList>
    </citation>
    <scope>NUCLEOTIDE SEQUENCE [LARGE SCALE GENOMIC DNA]</scope>
    <source>
        <tissue evidence="2">Nenye</tissue>
    </source>
</reference>
<evidence type="ECO:0000313" key="3">
    <source>
        <dbReference type="Proteomes" id="UP001630127"/>
    </source>
</evidence>
<dbReference type="PANTHER" id="PTHR48258">
    <property type="entry name" value="DUF4218 DOMAIN-CONTAINING PROTEIN-RELATED"/>
    <property type="match status" value="1"/>
</dbReference>